<comment type="caution">
    <text evidence="2">The sequence shown here is derived from an EMBL/GenBank/DDBJ whole genome shotgun (WGS) entry which is preliminary data.</text>
</comment>
<dbReference type="PANTHER" id="PTHR48079:SF6">
    <property type="entry name" value="NAD(P)-BINDING DOMAIN-CONTAINING PROTEIN-RELATED"/>
    <property type="match status" value="1"/>
</dbReference>
<dbReference type="Proteomes" id="UP000054869">
    <property type="component" value="Unassembled WGS sequence"/>
</dbReference>
<evidence type="ECO:0000313" key="2">
    <source>
        <dbReference type="EMBL" id="KTD24335.1"/>
    </source>
</evidence>
<accession>A0A0W0VW80</accession>
<dbReference type="Pfam" id="PF01370">
    <property type="entry name" value="Epimerase"/>
    <property type="match status" value="1"/>
</dbReference>
<keyword evidence="3" id="KW-1185">Reference proteome</keyword>
<dbReference type="OrthoDB" id="9776313at2"/>
<dbReference type="PATRIC" id="fig|45067.4.peg.498"/>
<dbReference type="EMBL" id="LNYI01000010">
    <property type="protein sequence ID" value="KTD24335.1"/>
    <property type="molecule type" value="Genomic_DNA"/>
</dbReference>
<proteinExistence type="predicted"/>
<dbReference type="InterPro" id="IPR051783">
    <property type="entry name" value="NAD(P)-dependent_oxidoreduct"/>
</dbReference>
<name>A0A0W0VW80_9GAMM</name>
<gene>
    <name evidence="2" type="ORF">Llan_0474</name>
</gene>
<dbReference type="Gene3D" id="3.40.50.720">
    <property type="entry name" value="NAD(P)-binding Rossmann-like Domain"/>
    <property type="match status" value="1"/>
</dbReference>
<dbReference type="InterPro" id="IPR001509">
    <property type="entry name" value="Epimerase_deHydtase"/>
</dbReference>
<dbReference type="RefSeq" id="WP_051546142.1">
    <property type="nucleotide sequence ID" value="NZ_CAAAJD010000009.1"/>
</dbReference>
<dbReference type="STRING" id="45067.Llan_0474"/>
<dbReference type="AlphaFoldDB" id="A0A0W0VW80"/>
<protein>
    <submittedName>
        <fullName evidence="2">NAD dependent epimerase/dehydratase family protein</fullName>
    </submittedName>
</protein>
<dbReference type="GO" id="GO:0005737">
    <property type="term" value="C:cytoplasm"/>
    <property type="evidence" value="ECO:0007669"/>
    <property type="project" value="TreeGrafter"/>
</dbReference>
<evidence type="ECO:0000313" key="3">
    <source>
        <dbReference type="Proteomes" id="UP000054869"/>
    </source>
</evidence>
<dbReference type="eggNOG" id="COG0451">
    <property type="taxonomic scope" value="Bacteria"/>
</dbReference>
<dbReference type="PANTHER" id="PTHR48079">
    <property type="entry name" value="PROTEIN YEEZ"/>
    <property type="match status" value="1"/>
</dbReference>
<organism evidence="2 3">
    <name type="scientific">Legionella lansingensis</name>
    <dbReference type="NCBI Taxonomy" id="45067"/>
    <lineage>
        <taxon>Bacteria</taxon>
        <taxon>Pseudomonadati</taxon>
        <taxon>Pseudomonadota</taxon>
        <taxon>Gammaproteobacteria</taxon>
        <taxon>Legionellales</taxon>
        <taxon>Legionellaceae</taxon>
        <taxon>Legionella</taxon>
    </lineage>
</organism>
<sequence length="310" mass="34293">MSSLVILGATGFLGKVLIAQKNIPSSIKAVARKIPSDADLHSERITWYDVDLLSPRALDKVLEKDDIVINTVYINTHSEVDNLRLINNIIDACVRNEVKRLIHCSTAVVVGTAKEPRIDETVTCVPCTQYEKVKFAIEQQVLNAVGKGFEIAILRPTAMVGPHGKNLLKLANSLINGNQLVNYLRASLFGRRRMHLVSVRNVAVAIVHLALLDHLLSGSIYYVSSDDDPENNYLGVEKILLETLGLGARKIPILPVPLLFLSILLKIKGRSESNLARTYDSRKLLATHFVPIDSLYDAVSEFAKSIRNLL</sequence>
<reference evidence="2 3" key="1">
    <citation type="submission" date="2015-11" db="EMBL/GenBank/DDBJ databases">
        <title>Genomic analysis of 38 Legionella species identifies large and diverse effector repertoires.</title>
        <authorList>
            <person name="Burstein D."/>
            <person name="Amaro F."/>
            <person name="Zusman T."/>
            <person name="Lifshitz Z."/>
            <person name="Cohen O."/>
            <person name="Gilbert J.A."/>
            <person name="Pupko T."/>
            <person name="Shuman H.A."/>
            <person name="Segal G."/>
        </authorList>
    </citation>
    <scope>NUCLEOTIDE SEQUENCE [LARGE SCALE GENOMIC DNA]</scope>
    <source>
        <strain evidence="2 3">ATCC 49751</strain>
    </source>
</reference>
<dbReference type="SUPFAM" id="SSF51735">
    <property type="entry name" value="NAD(P)-binding Rossmann-fold domains"/>
    <property type="match status" value="1"/>
</dbReference>
<dbReference type="GO" id="GO:0004029">
    <property type="term" value="F:aldehyde dehydrogenase (NAD+) activity"/>
    <property type="evidence" value="ECO:0007669"/>
    <property type="project" value="TreeGrafter"/>
</dbReference>
<evidence type="ECO:0000259" key="1">
    <source>
        <dbReference type="Pfam" id="PF01370"/>
    </source>
</evidence>
<feature type="domain" description="NAD-dependent epimerase/dehydratase" evidence="1">
    <location>
        <begin position="5"/>
        <end position="210"/>
    </location>
</feature>
<dbReference type="InterPro" id="IPR036291">
    <property type="entry name" value="NAD(P)-bd_dom_sf"/>
</dbReference>